<dbReference type="PANTHER" id="PTHR43132:SF8">
    <property type="entry name" value="HTH-TYPE TRANSCRIPTIONAL REGULATOR KMTR"/>
    <property type="match status" value="1"/>
</dbReference>
<reference evidence="5" key="1">
    <citation type="submission" date="2020-08" db="EMBL/GenBank/DDBJ databases">
        <title>Whole genome shotgun sequence of Polymorphospora rubra NBRC 101157.</title>
        <authorList>
            <person name="Komaki H."/>
            <person name="Tamura T."/>
        </authorList>
    </citation>
    <scope>NUCLEOTIDE SEQUENCE</scope>
    <source>
        <strain evidence="5">NBRC 101157</strain>
    </source>
</reference>
<gene>
    <name evidence="5" type="ORF">Prubr_58790</name>
</gene>
<dbReference type="PRINTS" id="PR00778">
    <property type="entry name" value="HTHARSR"/>
</dbReference>
<dbReference type="GO" id="GO:0003677">
    <property type="term" value="F:DNA binding"/>
    <property type="evidence" value="ECO:0007669"/>
    <property type="project" value="UniProtKB-KW"/>
</dbReference>
<evidence type="ECO:0000313" key="6">
    <source>
        <dbReference type="Proteomes" id="UP000680866"/>
    </source>
</evidence>
<dbReference type="InterPro" id="IPR051011">
    <property type="entry name" value="Metal_resp_trans_reg"/>
</dbReference>
<dbReference type="AlphaFoldDB" id="A0A810NAK4"/>
<keyword evidence="6" id="KW-1185">Reference proteome</keyword>
<evidence type="ECO:0000256" key="2">
    <source>
        <dbReference type="ARBA" id="ARBA00023125"/>
    </source>
</evidence>
<dbReference type="InterPro" id="IPR036390">
    <property type="entry name" value="WH_DNA-bd_sf"/>
</dbReference>
<feature type="domain" description="HTH arsR-type" evidence="4">
    <location>
        <begin position="26"/>
        <end position="120"/>
    </location>
</feature>
<dbReference type="SUPFAM" id="SSF46785">
    <property type="entry name" value="Winged helix' DNA-binding domain"/>
    <property type="match status" value="1"/>
</dbReference>
<evidence type="ECO:0000259" key="4">
    <source>
        <dbReference type="PROSITE" id="PS50987"/>
    </source>
</evidence>
<dbReference type="InterPro" id="IPR001845">
    <property type="entry name" value="HTH_ArsR_DNA-bd_dom"/>
</dbReference>
<name>A0A810NAK4_9ACTN</name>
<evidence type="ECO:0000256" key="1">
    <source>
        <dbReference type="ARBA" id="ARBA00023015"/>
    </source>
</evidence>
<organism evidence="5 6">
    <name type="scientific">Polymorphospora rubra</name>
    <dbReference type="NCBI Taxonomy" id="338584"/>
    <lineage>
        <taxon>Bacteria</taxon>
        <taxon>Bacillati</taxon>
        <taxon>Actinomycetota</taxon>
        <taxon>Actinomycetes</taxon>
        <taxon>Micromonosporales</taxon>
        <taxon>Micromonosporaceae</taxon>
        <taxon>Polymorphospora</taxon>
    </lineage>
</organism>
<dbReference type="PROSITE" id="PS50987">
    <property type="entry name" value="HTH_ARSR_2"/>
    <property type="match status" value="1"/>
</dbReference>
<dbReference type="Proteomes" id="UP000680866">
    <property type="component" value="Chromosome"/>
</dbReference>
<dbReference type="InterPro" id="IPR011991">
    <property type="entry name" value="ArsR-like_HTH"/>
</dbReference>
<dbReference type="NCBIfam" id="NF033788">
    <property type="entry name" value="HTH_metalloreg"/>
    <property type="match status" value="1"/>
</dbReference>
<dbReference type="SMART" id="SM00418">
    <property type="entry name" value="HTH_ARSR"/>
    <property type="match status" value="1"/>
</dbReference>
<evidence type="ECO:0000313" key="5">
    <source>
        <dbReference type="EMBL" id="BCJ68858.1"/>
    </source>
</evidence>
<evidence type="ECO:0000256" key="3">
    <source>
        <dbReference type="ARBA" id="ARBA00023163"/>
    </source>
</evidence>
<protein>
    <submittedName>
        <fullName evidence="5">Transcriptional regulator</fullName>
    </submittedName>
</protein>
<dbReference type="InterPro" id="IPR036388">
    <property type="entry name" value="WH-like_DNA-bd_sf"/>
</dbReference>
<dbReference type="GO" id="GO:0003700">
    <property type="term" value="F:DNA-binding transcription factor activity"/>
    <property type="evidence" value="ECO:0007669"/>
    <property type="project" value="InterPro"/>
</dbReference>
<proteinExistence type="predicted"/>
<dbReference type="EMBL" id="AP023359">
    <property type="protein sequence ID" value="BCJ68858.1"/>
    <property type="molecule type" value="Genomic_DNA"/>
</dbReference>
<keyword evidence="3" id="KW-0804">Transcription</keyword>
<accession>A0A810NAK4</accession>
<dbReference type="KEGG" id="pry:Prubr_58790"/>
<keyword evidence="2" id="KW-0238">DNA-binding</keyword>
<sequence length="127" mass="13931">MATVTPYVLMYARDNAATANDGHQDPTEAQFEAAATAFRMLADPTRLRLMWQLRQGEHDVATLTAALGVARPAVSQHLAKLRLAGLVASRRDGRRVLYRTRGGHVRAVIAEALSQADHQLANHPDHD</sequence>
<dbReference type="CDD" id="cd00090">
    <property type="entry name" value="HTH_ARSR"/>
    <property type="match status" value="1"/>
</dbReference>
<dbReference type="Gene3D" id="1.10.10.10">
    <property type="entry name" value="Winged helix-like DNA-binding domain superfamily/Winged helix DNA-binding domain"/>
    <property type="match status" value="1"/>
</dbReference>
<dbReference type="PANTHER" id="PTHR43132">
    <property type="entry name" value="ARSENICAL RESISTANCE OPERON REPRESSOR ARSR-RELATED"/>
    <property type="match status" value="1"/>
</dbReference>
<keyword evidence="1" id="KW-0805">Transcription regulation</keyword>
<dbReference type="Pfam" id="PF01022">
    <property type="entry name" value="HTH_5"/>
    <property type="match status" value="1"/>
</dbReference>